<dbReference type="RefSeq" id="WP_181537710.1">
    <property type="nucleotide sequence ID" value="NZ_JACDUU010000005.1"/>
</dbReference>
<feature type="signal peptide" evidence="2">
    <location>
        <begin position="1"/>
        <end position="21"/>
    </location>
</feature>
<reference evidence="3 4" key="1">
    <citation type="submission" date="2020-07" db="EMBL/GenBank/DDBJ databases">
        <title>Genomic Encyclopedia of Type Strains, Phase IV (KMG-IV): sequencing the most valuable type-strain genomes for metagenomic binning, comparative biology and taxonomic classification.</title>
        <authorList>
            <person name="Goeker M."/>
        </authorList>
    </citation>
    <scope>NUCLEOTIDE SEQUENCE [LARGE SCALE GENOMIC DNA]</scope>
    <source>
        <strain evidence="3 4">DSM 25220</strain>
    </source>
</reference>
<keyword evidence="4" id="KW-1185">Reference proteome</keyword>
<feature type="region of interest" description="Disordered" evidence="1">
    <location>
        <begin position="26"/>
        <end position="78"/>
    </location>
</feature>
<evidence type="ECO:0000313" key="3">
    <source>
        <dbReference type="EMBL" id="MBA2871896.1"/>
    </source>
</evidence>
<dbReference type="PROSITE" id="PS51257">
    <property type="entry name" value="PROKAR_LIPOPROTEIN"/>
    <property type="match status" value="1"/>
</dbReference>
<dbReference type="AlphaFoldDB" id="A0A7W0BV26"/>
<sequence>MKNIWTTLALFVLGLSLISGCGTTENTEQVNGSQPSESQNDNETTSDSKPVEETKNEDDQPTNDNKPAEDSKNGNNQDEQVIRLLEKRLSYTIDGKTHEETAFLKNSDNQGFSMYAFEGWELDGEEPNSDVLLKDDSFVRIRLINPEGAENDYAKSVEEQAKAVSSEAHRNETAGLNGILKDAVWWKAYTEDTAVNVLWIKEKTPMLLTIHTPRDQEVLEPIFAMLETIERTTTSK</sequence>
<protein>
    <recommendedName>
        <fullName evidence="5">Lipoprotein</fullName>
    </recommendedName>
</protein>
<feature type="compositionally biased region" description="Basic and acidic residues" evidence="1">
    <location>
        <begin position="49"/>
        <end position="58"/>
    </location>
</feature>
<name>A0A7W0BV26_9BACL</name>
<evidence type="ECO:0000256" key="2">
    <source>
        <dbReference type="SAM" id="SignalP"/>
    </source>
</evidence>
<dbReference type="Proteomes" id="UP000580891">
    <property type="component" value="Unassembled WGS sequence"/>
</dbReference>
<evidence type="ECO:0008006" key="5">
    <source>
        <dbReference type="Google" id="ProtNLM"/>
    </source>
</evidence>
<feature type="chain" id="PRO_5038576823" description="Lipoprotein" evidence="2">
    <location>
        <begin position="22"/>
        <end position="236"/>
    </location>
</feature>
<feature type="compositionally biased region" description="Polar residues" evidence="1">
    <location>
        <begin position="26"/>
        <end position="48"/>
    </location>
</feature>
<organism evidence="3 4">
    <name type="scientific">[Anoxybacillus] calidus</name>
    <dbReference type="NCBI Taxonomy" id="575178"/>
    <lineage>
        <taxon>Bacteria</taxon>
        <taxon>Bacillati</taxon>
        <taxon>Bacillota</taxon>
        <taxon>Bacilli</taxon>
        <taxon>Bacillales</taxon>
        <taxon>Anoxybacillaceae</taxon>
        <taxon>Paranoxybacillus</taxon>
    </lineage>
</organism>
<gene>
    <name evidence="3" type="ORF">HNQ85_002186</name>
</gene>
<dbReference type="EMBL" id="JACDUU010000005">
    <property type="protein sequence ID" value="MBA2871896.1"/>
    <property type="molecule type" value="Genomic_DNA"/>
</dbReference>
<keyword evidence="2" id="KW-0732">Signal</keyword>
<accession>A0A7W0BV26</accession>
<proteinExistence type="predicted"/>
<comment type="caution">
    <text evidence="3">The sequence shown here is derived from an EMBL/GenBank/DDBJ whole genome shotgun (WGS) entry which is preliminary data.</text>
</comment>
<evidence type="ECO:0000313" key="4">
    <source>
        <dbReference type="Proteomes" id="UP000580891"/>
    </source>
</evidence>
<evidence type="ECO:0000256" key="1">
    <source>
        <dbReference type="SAM" id="MobiDB-lite"/>
    </source>
</evidence>